<proteinExistence type="predicted"/>
<protein>
    <submittedName>
        <fullName evidence="2">Uncharacterized protein</fullName>
    </submittedName>
</protein>
<evidence type="ECO:0000313" key="3">
    <source>
        <dbReference type="Proteomes" id="UP000261540"/>
    </source>
</evidence>
<name>A0A3B3SMG2_9TELE</name>
<dbReference type="Proteomes" id="UP000261540">
    <property type="component" value="Unplaced"/>
</dbReference>
<keyword evidence="1" id="KW-0812">Transmembrane</keyword>
<keyword evidence="1" id="KW-0472">Membrane</keyword>
<dbReference type="AlphaFoldDB" id="A0A3B3SMG2"/>
<evidence type="ECO:0000256" key="1">
    <source>
        <dbReference type="SAM" id="Phobius"/>
    </source>
</evidence>
<organism evidence="2 3">
    <name type="scientific">Paramormyrops kingsleyae</name>
    <dbReference type="NCBI Taxonomy" id="1676925"/>
    <lineage>
        <taxon>Eukaryota</taxon>
        <taxon>Metazoa</taxon>
        <taxon>Chordata</taxon>
        <taxon>Craniata</taxon>
        <taxon>Vertebrata</taxon>
        <taxon>Euteleostomi</taxon>
        <taxon>Actinopterygii</taxon>
        <taxon>Neopterygii</taxon>
        <taxon>Teleostei</taxon>
        <taxon>Osteoglossocephala</taxon>
        <taxon>Osteoglossomorpha</taxon>
        <taxon>Osteoglossiformes</taxon>
        <taxon>Mormyridae</taxon>
        <taxon>Paramormyrops</taxon>
    </lineage>
</organism>
<dbReference type="GeneTree" id="ENSGT01150000287306"/>
<feature type="transmembrane region" description="Helical" evidence="1">
    <location>
        <begin position="162"/>
        <end position="182"/>
    </location>
</feature>
<keyword evidence="3" id="KW-1185">Reference proteome</keyword>
<evidence type="ECO:0000313" key="2">
    <source>
        <dbReference type="Ensembl" id="ENSPKIP00000031490.1"/>
    </source>
</evidence>
<keyword evidence="1" id="KW-1133">Transmembrane helix</keyword>
<dbReference type="Ensembl" id="ENSPKIT00000012336.1">
    <property type="protein sequence ID" value="ENSPKIP00000031490.1"/>
    <property type="gene ID" value="ENSPKIG00000011954.1"/>
</dbReference>
<reference evidence="2" key="1">
    <citation type="submission" date="2025-08" db="UniProtKB">
        <authorList>
            <consortium name="Ensembl"/>
        </authorList>
    </citation>
    <scope>IDENTIFICATION</scope>
</reference>
<reference evidence="2" key="2">
    <citation type="submission" date="2025-09" db="UniProtKB">
        <authorList>
            <consortium name="Ensembl"/>
        </authorList>
    </citation>
    <scope>IDENTIFICATION</scope>
</reference>
<accession>A0A3B3SMG2</accession>
<feature type="transmembrane region" description="Helical" evidence="1">
    <location>
        <begin position="125"/>
        <end position="142"/>
    </location>
</feature>
<sequence length="252" mass="27039">MYSTLWWYLPGIQRHSWRLPRVGSTPDIPPHAAQSRLLQQLQNGQDDVVDVAEAGGLGLLGVMQPSRPVDGDVRLLLVQLDSPLLTNRAPTRGVGLPACPHHPLTSLHLLAVLRHIVWADGAQELDVVVTVVFGHLLCIGLMGTVVEQQVVGHADAVRLHGVPLAVVILTIIIITNFLLCSLSQRHFTSGLRHGASAQASGCRNGDCALNSDSANRRAQSGQRAGLTALLSQSCNGKFDNWRLGRGTPVLGL</sequence>